<dbReference type="InterPro" id="IPR051582">
    <property type="entry name" value="LRR_extensin-like_regulator"/>
</dbReference>
<dbReference type="InterPro" id="IPR032675">
    <property type="entry name" value="LRR_dom_sf"/>
</dbReference>
<evidence type="ECO:0000256" key="3">
    <source>
        <dbReference type="ARBA" id="ARBA00022729"/>
    </source>
</evidence>
<dbReference type="Proteomes" id="UP001152561">
    <property type="component" value="Unassembled WGS sequence"/>
</dbReference>
<name>A0A9Q1RMJ8_9SOLA</name>
<keyword evidence="7" id="KW-1185">Reference proteome</keyword>
<dbReference type="EMBL" id="JAJAGQ010000005">
    <property type="protein sequence ID" value="KAJ8563434.1"/>
    <property type="molecule type" value="Genomic_DNA"/>
</dbReference>
<reference evidence="7" key="1">
    <citation type="journal article" date="2023" name="Proc. Natl. Acad. Sci. U.S.A.">
        <title>Genomic and structural basis for evolution of tropane alkaloid biosynthesis.</title>
        <authorList>
            <person name="Wanga Y.-J."/>
            <person name="Taina T."/>
            <person name="Yua J.-Y."/>
            <person name="Lia J."/>
            <person name="Xua B."/>
            <person name="Chenc J."/>
            <person name="D'Auriad J.C."/>
            <person name="Huanga J.-P."/>
            <person name="Huanga S.-X."/>
        </authorList>
    </citation>
    <scope>NUCLEOTIDE SEQUENCE [LARGE SCALE GENOMIC DNA]</scope>
    <source>
        <strain evidence="7">cv. KIB-2019</strain>
    </source>
</reference>
<feature type="compositionally biased region" description="Polar residues" evidence="5">
    <location>
        <begin position="155"/>
        <end position="169"/>
    </location>
</feature>
<dbReference type="AlphaFoldDB" id="A0A9Q1RMJ8"/>
<dbReference type="GO" id="GO:0005576">
    <property type="term" value="C:extracellular region"/>
    <property type="evidence" value="ECO:0007669"/>
    <property type="project" value="UniProtKB-SubCell"/>
</dbReference>
<feature type="region of interest" description="Disordered" evidence="5">
    <location>
        <begin position="89"/>
        <end position="112"/>
    </location>
</feature>
<keyword evidence="2" id="KW-0964">Secreted</keyword>
<dbReference type="Gene3D" id="3.30.70.330">
    <property type="match status" value="1"/>
</dbReference>
<protein>
    <submittedName>
        <fullName evidence="6">Uncharacterized protein</fullName>
    </submittedName>
</protein>
<dbReference type="PANTHER" id="PTHR32093:SF120">
    <property type="entry name" value="LEUCINE-RICH REPEAT EXTENSIN-LIKE PROTEIN 3-RELATED"/>
    <property type="match status" value="1"/>
</dbReference>
<dbReference type="SUPFAM" id="SSF54928">
    <property type="entry name" value="RNA-binding domain, RBD"/>
    <property type="match status" value="1"/>
</dbReference>
<evidence type="ECO:0000256" key="5">
    <source>
        <dbReference type="SAM" id="MobiDB-lite"/>
    </source>
</evidence>
<evidence type="ECO:0000313" key="7">
    <source>
        <dbReference type="Proteomes" id="UP001152561"/>
    </source>
</evidence>
<organism evidence="6 7">
    <name type="scientific">Anisodus acutangulus</name>
    <dbReference type="NCBI Taxonomy" id="402998"/>
    <lineage>
        <taxon>Eukaryota</taxon>
        <taxon>Viridiplantae</taxon>
        <taxon>Streptophyta</taxon>
        <taxon>Embryophyta</taxon>
        <taxon>Tracheophyta</taxon>
        <taxon>Spermatophyta</taxon>
        <taxon>Magnoliopsida</taxon>
        <taxon>eudicotyledons</taxon>
        <taxon>Gunneridae</taxon>
        <taxon>Pentapetalae</taxon>
        <taxon>asterids</taxon>
        <taxon>lamiids</taxon>
        <taxon>Solanales</taxon>
        <taxon>Solanaceae</taxon>
        <taxon>Solanoideae</taxon>
        <taxon>Hyoscyameae</taxon>
        <taxon>Anisodus</taxon>
    </lineage>
</organism>
<proteinExistence type="predicted"/>
<evidence type="ECO:0000256" key="4">
    <source>
        <dbReference type="ARBA" id="ARBA00022737"/>
    </source>
</evidence>
<dbReference type="SUPFAM" id="SSF52058">
    <property type="entry name" value="L domain-like"/>
    <property type="match status" value="1"/>
</dbReference>
<dbReference type="OrthoDB" id="5418203at2759"/>
<evidence type="ECO:0000256" key="2">
    <source>
        <dbReference type="ARBA" id="ARBA00022525"/>
    </source>
</evidence>
<dbReference type="InterPro" id="IPR012677">
    <property type="entry name" value="Nucleotide-bd_a/b_plait_sf"/>
</dbReference>
<comment type="subcellular location">
    <subcellularLocation>
        <location evidence="1">Secreted</location>
    </subcellularLocation>
</comment>
<feature type="region of interest" description="Disordered" evidence="5">
    <location>
        <begin position="139"/>
        <end position="194"/>
    </location>
</feature>
<evidence type="ECO:0000313" key="6">
    <source>
        <dbReference type="EMBL" id="KAJ8563434.1"/>
    </source>
</evidence>
<dbReference type="Gene3D" id="3.80.10.10">
    <property type="entry name" value="Ribonuclease Inhibitor"/>
    <property type="match status" value="1"/>
</dbReference>
<dbReference type="PANTHER" id="PTHR32093">
    <property type="entry name" value="LEUCINE-RICH REPEAT EXTENSIN-LIKE PROTEIN 3-RELATED"/>
    <property type="match status" value="1"/>
</dbReference>
<comment type="caution">
    <text evidence="6">The sequence shown here is derived from an EMBL/GenBank/DDBJ whole genome shotgun (WGS) entry which is preliminary data.</text>
</comment>
<dbReference type="GO" id="GO:0003676">
    <property type="term" value="F:nucleic acid binding"/>
    <property type="evidence" value="ECO:0007669"/>
    <property type="project" value="InterPro"/>
</dbReference>
<dbReference type="InterPro" id="IPR035979">
    <property type="entry name" value="RBD_domain_sf"/>
</dbReference>
<evidence type="ECO:0000256" key="1">
    <source>
        <dbReference type="ARBA" id="ARBA00004613"/>
    </source>
</evidence>
<keyword evidence="3" id="KW-0732">Signal</keyword>
<gene>
    <name evidence="6" type="ORF">K7X08_031886</name>
</gene>
<accession>A0A9Q1RMJ8</accession>
<sequence>MDSDTNWSEKVEDLVDGGEISEAISLLEKLVAKLENESQKSSNSQFLVQLSTALLDLSKLYSTQGLSLQADKTRSRAFLIKHRDVNATNEATGDNKDNVILQTDTSQNDEDDDWEAIADRAPDELLSPQHLPEVSKISLQDSKVQGPKRRGRGTFSYQKQSLYSDQQPDGPSIDDIEDETVPHAPEGSSDTKNLNYGTRHVLVLADFPPSTKTNDLEKLLEKFKDDVAIRWINDTVALAVFRTPSLALEASNSIHCPFTVRVLSEEDEFFSSIPPRDLEPPRRRPQTSARTAQRLIAQRSNVSNYTGVFCWPILDEPNKLTVASIDINHDDIADLSNNGFVGKLPDVVVQLPNLKFLDLRFNEFEGGLPRQVFERSFDALFINNNRFSSELPDNFGNSPVSVMVLANNNFEGCIHVSLGKMAKLNELILTNNNFHSCFPNEIGMLKNVTVGCEL</sequence>
<keyword evidence="4" id="KW-0677">Repeat</keyword>